<evidence type="ECO:0000256" key="5">
    <source>
        <dbReference type="SAM" id="Phobius"/>
    </source>
</evidence>
<dbReference type="Proteomes" id="UP000182652">
    <property type="component" value="Unassembled WGS sequence"/>
</dbReference>
<keyword evidence="4 5" id="KW-0472">Membrane</keyword>
<feature type="transmembrane region" description="Helical" evidence="5">
    <location>
        <begin position="71"/>
        <end position="94"/>
    </location>
</feature>
<evidence type="ECO:0000256" key="3">
    <source>
        <dbReference type="ARBA" id="ARBA00022989"/>
    </source>
</evidence>
<gene>
    <name evidence="7" type="ORF">SAMN04489745_1614</name>
</gene>
<keyword evidence="2 5" id="KW-0812">Transmembrane</keyword>
<dbReference type="AlphaFoldDB" id="A0A1H4NBU6"/>
<accession>A0A1H4NBU6</accession>
<evidence type="ECO:0000256" key="4">
    <source>
        <dbReference type="ARBA" id="ARBA00023136"/>
    </source>
</evidence>
<dbReference type="GO" id="GO:0005886">
    <property type="term" value="C:plasma membrane"/>
    <property type="evidence" value="ECO:0007669"/>
    <property type="project" value="UniProtKB-SubCell"/>
</dbReference>
<sequence>MTAPSRTSEDRPSVAASPVSAWERIVGMFRQYAQLPRLSGGWYIFLTMLARLPLAMLTIGTMSLVTAVTHSYASAGLAAGAVGIGSAVGAPLVGMLADRLGQRPVLLGYAAANVVSLALLLGACLTSQEPSVPWIVVAAFASGFTSPQVGPLSRVRWLALIGRKRGSRAGMNDVAMSFEGTTDELTFVLGPALVGVLAAFLAPWLPLALAALLTLVLVPLFALHPSVTAVQGTRNAPAGATTAEAPDGAARLRLAMVVVAVLAMVCMGTFFGGTQAALSAFAGEFANPELAGLLYSAMGLSSAVMALSIAAWPEKFRHGARWVFCALLLTAGSALLLLPLTLGSIIPVLLLLGVAVGPLMVTVFAIGAQVAPAARMSTVMTALSSGIVAGTALGYAVAGAAAQAGGSHPAFLVSGSAALLLMLLGLVAGRILKALSR</sequence>
<keyword evidence="3 5" id="KW-1133">Transmembrane helix</keyword>
<feature type="transmembrane region" description="Helical" evidence="5">
    <location>
        <begin position="252"/>
        <end position="273"/>
    </location>
</feature>
<feature type="transmembrane region" description="Helical" evidence="5">
    <location>
        <begin position="410"/>
        <end position="432"/>
    </location>
</feature>
<dbReference type="PANTHER" id="PTHR23542">
    <property type="match status" value="1"/>
</dbReference>
<reference evidence="7 8" key="1">
    <citation type="submission" date="2016-10" db="EMBL/GenBank/DDBJ databases">
        <authorList>
            <person name="de Groot N.N."/>
        </authorList>
    </citation>
    <scope>NUCLEOTIDE SEQUENCE [LARGE SCALE GENOMIC DNA]</scope>
    <source>
        <strain evidence="7 8">DSM 10495</strain>
    </source>
</reference>
<evidence type="ECO:0000256" key="1">
    <source>
        <dbReference type="ARBA" id="ARBA00004651"/>
    </source>
</evidence>
<dbReference type="GO" id="GO:0022857">
    <property type="term" value="F:transmembrane transporter activity"/>
    <property type="evidence" value="ECO:0007669"/>
    <property type="project" value="InterPro"/>
</dbReference>
<feature type="domain" description="Major facilitator superfamily (MFS) profile" evidence="6">
    <location>
        <begin position="252"/>
        <end position="437"/>
    </location>
</feature>
<feature type="transmembrane region" description="Helical" evidence="5">
    <location>
        <begin position="40"/>
        <end position="65"/>
    </location>
</feature>
<feature type="transmembrane region" description="Helical" evidence="5">
    <location>
        <begin position="211"/>
        <end position="231"/>
    </location>
</feature>
<feature type="transmembrane region" description="Helical" evidence="5">
    <location>
        <begin position="319"/>
        <end position="338"/>
    </location>
</feature>
<name>A0A1H4NBU6_9MICC</name>
<keyword evidence="8" id="KW-1185">Reference proteome</keyword>
<dbReference type="Gene3D" id="1.20.1250.20">
    <property type="entry name" value="MFS general substrate transporter like domains"/>
    <property type="match status" value="2"/>
</dbReference>
<feature type="transmembrane region" description="Helical" evidence="5">
    <location>
        <begin position="185"/>
        <end position="205"/>
    </location>
</feature>
<feature type="transmembrane region" description="Helical" evidence="5">
    <location>
        <begin position="106"/>
        <end position="128"/>
    </location>
</feature>
<dbReference type="Pfam" id="PF07690">
    <property type="entry name" value="MFS_1"/>
    <property type="match status" value="1"/>
</dbReference>
<feature type="transmembrane region" description="Helical" evidence="5">
    <location>
        <begin position="379"/>
        <end position="398"/>
    </location>
</feature>
<dbReference type="InterPro" id="IPR011701">
    <property type="entry name" value="MFS"/>
</dbReference>
<evidence type="ECO:0000259" key="6">
    <source>
        <dbReference type="PROSITE" id="PS50850"/>
    </source>
</evidence>
<dbReference type="RefSeq" id="WP_066210869.1">
    <property type="nucleotide sequence ID" value="NZ_FNSN01000003.1"/>
</dbReference>
<feature type="transmembrane region" description="Helical" evidence="5">
    <location>
        <begin position="134"/>
        <end position="155"/>
    </location>
</feature>
<evidence type="ECO:0000256" key="2">
    <source>
        <dbReference type="ARBA" id="ARBA00022692"/>
    </source>
</evidence>
<feature type="transmembrane region" description="Helical" evidence="5">
    <location>
        <begin position="293"/>
        <end position="312"/>
    </location>
</feature>
<proteinExistence type="predicted"/>
<evidence type="ECO:0000313" key="8">
    <source>
        <dbReference type="Proteomes" id="UP000182652"/>
    </source>
</evidence>
<dbReference type="STRING" id="156980.SAMN04489745_1614"/>
<organism evidence="7 8">
    <name type="scientific">Arthrobacter woluwensis</name>
    <dbReference type="NCBI Taxonomy" id="156980"/>
    <lineage>
        <taxon>Bacteria</taxon>
        <taxon>Bacillati</taxon>
        <taxon>Actinomycetota</taxon>
        <taxon>Actinomycetes</taxon>
        <taxon>Micrococcales</taxon>
        <taxon>Micrococcaceae</taxon>
        <taxon>Arthrobacter</taxon>
    </lineage>
</organism>
<dbReference type="SUPFAM" id="SSF103473">
    <property type="entry name" value="MFS general substrate transporter"/>
    <property type="match status" value="1"/>
</dbReference>
<dbReference type="InterPro" id="IPR036259">
    <property type="entry name" value="MFS_trans_sf"/>
</dbReference>
<evidence type="ECO:0000313" key="7">
    <source>
        <dbReference type="EMBL" id="SEB92584.1"/>
    </source>
</evidence>
<dbReference type="PROSITE" id="PS50850">
    <property type="entry name" value="MFS"/>
    <property type="match status" value="1"/>
</dbReference>
<protein>
    <submittedName>
        <fullName evidence="7">Predicted arabinose efflux permease, MFS family</fullName>
    </submittedName>
</protein>
<dbReference type="PANTHER" id="PTHR23542:SF1">
    <property type="entry name" value="MAJOR FACILITATOR SUPERFAMILY (MFS) PROFILE DOMAIN-CONTAINING PROTEIN"/>
    <property type="match status" value="1"/>
</dbReference>
<comment type="subcellular location">
    <subcellularLocation>
        <location evidence="1">Cell membrane</location>
        <topology evidence="1">Multi-pass membrane protein</topology>
    </subcellularLocation>
</comment>
<feature type="transmembrane region" description="Helical" evidence="5">
    <location>
        <begin position="344"/>
        <end position="367"/>
    </location>
</feature>
<dbReference type="EMBL" id="FNSN01000003">
    <property type="protein sequence ID" value="SEB92584.1"/>
    <property type="molecule type" value="Genomic_DNA"/>
</dbReference>
<dbReference type="InterPro" id="IPR020846">
    <property type="entry name" value="MFS_dom"/>
</dbReference>